<dbReference type="PROSITE" id="PS50994">
    <property type="entry name" value="INTEGRASE"/>
    <property type="match status" value="1"/>
</dbReference>
<dbReference type="SUPFAM" id="SSF53098">
    <property type="entry name" value="Ribonuclease H-like"/>
    <property type="match status" value="1"/>
</dbReference>
<gene>
    <name evidence="2" type="ORF">CFOL_v3_24407</name>
</gene>
<dbReference type="EMBL" id="BDDD01002292">
    <property type="protein sequence ID" value="GAV80948.1"/>
    <property type="molecule type" value="Genomic_DNA"/>
</dbReference>
<keyword evidence="3" id="KW-1185">Reference proteome</keyword>
<dbReference type="GO" id="GO:0015074">
    <property type="term" value="P:DNA integration"/>
    <property type="evidence" value="ECO:0007669"/>
    <property type="project" value="InterPro"/>
</dbReference>
<sequence length="111" mass="12925">MIDKVLQSGFYWPTLFKNALTYVSAFDKCQRSGNISWKNEMPLNNIFEVELFEVWGIDFMSPFLSSFSNFYILVLVDYVSKWAEASTVPTNDAKVVLKFLRRNIFSRFGTP</sequence>
<evidence type="ECO:0000259" key="1">
    <source>
        <dbReference type="PROSITE" id="PS50994"/>
    </source>
</evidence>
<comment type="caution">
    <text evidence="2">The sequence shown here is derived from an EMBL/GenBank/DDBJ whole genome shotgun (WGS) entry which is preliminary data.</text>
</comment>
<accession>A0A1Q3CLK4</accession>
<dbReference type="InterPro" id="IPR052160">
    <property type="entry name" value="Gypsy_RT_Integrase-like"/>
</dbReference>
<evidence type="ECO:0000313" key="2">
    <source>
        <dbReference type="EMBL" id="GAV80948.1"/>
    </source>
</evidence>
<dbReference type="GO" id="GO:0003676">
    <property type="term" value="F:nucleic acid binding"/>
    <property type="evidence" value="ECO:0007669"/>
    <property type="project" value="InterPro"/>
</dbReference>
<dbReference type="InterPro" id="IPR012337">
    <property type="entry name" value="RNaseH-like_sf"/>
</dbReference>
<dbReference type="Proteomes" id="UP000187406">
    <property type="component" value="Unassembled WGS sequence"/>
</dbReference>
<evidence type="ECO:0000313" key="3">
    <source>
        <dbReference type="Proteomes" id="UP000187406"/>
    </source>
</evidence>
<name>A0A1Q3CLK4_CEPFO</name>
<proteinExistence type="predicted"/>
<dbReference type="AlphaFoldDB" id="A0A1Q3CLK4"/>
<reference evidence="3" key="1">
    <citation type="submission" date="2016-04" db="EMBL/GenBank/DDBJ databases">
        <title>Cephalotus genome sequencing.</title>
        <authorList>
            <person name="Fukushima K."/>
            <person name="Hasebe M."/>
            <person name="Fang X."/>
        </authorList>
    </citation>
    <scope>NUCLEOTIDE SEQUENCE [LARGE SCALE GENOMIC DNA]</scope>
    <source>
        <strain evidence="3">cv. St1</strain>
    </source>
</reference>
<dbReference type="InParanoid" id="A0A1Q3CLK4"/>
<dbReference type="OrthoDB" id="1739170at2759"/>
<dbReference type="Gene3D" id="3.30.420.10">
    <property type="entry name" value="Ribonuclease H-like superfamily/Ribonuclease H"/>
    <property type="match status" value="1"/>
</dbReference>
<dbReference type="PANTHER" id="PTHR47266">
    <property type="entry name" value="ENDONUCLEASE-RELATED"/>
    <property type="match status" value="1"/>
</dbReference>
<dbReference type="InterPro" id="IPR001584">
    <property type="entry name" value="Integrase_cat-core"/>
</dbReference>
<organism evidence="2 3">
    <name type="scientific">Cephalotus follicularis</name>
    <name type="common">Albany pitcher plant</name>
    <dbReference type="NCBI Taxonomy" id="3775"/>
    <lineage>
        <taxon>Eukaryota</taxon>
        <taxon>Viridiplantae</taxon>
        <taxon>Streptophyta</taxon>
        <taxon>Embryophyta</taxon>
        <taxon>Tracheophyta</taxon>
        <taxon>Spermatophyta</taxon>
        <taxon>Magnoliopsida</taxon>
        <taxon>eudicotyledons</taxon>
        <taxon>Gunneridae</taxon>
        <taxon>Pentapetalae</taxon>
        <taxon>rosids</taxon>
        <taxon>fabids</taxon>
        <taxon>Oxalidales</taxon>
        <taxon>Cephalotaceae</taxon>
        <taxon>Cephalotus</taxon>
    </lineage>
</organism>
<dbReference type="InterPro" id="IPR036397">
    <property type="entry name" value="RNaseH_sf"/>
</dbReference>
<protein>
    <recommendedName>
        <fullName evidence="1">Integrase catalytic domain-containing protein</fullName>
    </recommendedName>
</protein>
<feature type="domain" description="Integrase catalytic" evidence="1">
    <location>
        <begin position="38"/>
        <end position="111"/>
    </location>
</feature>